<comment type="similarity">
    <text evidence="1">Belongs to the NmrA-type oxidoreductase family.</text>
</comment>
<dbReference type="OrthoDB" id="9997102at2759"/>
<sequence>MTRNILIVGATGQQGKATIDALYKTLSSSPGHEDTRVLALTRSIESPKAQSLQAEYPAITLVQGDTQTPQPIFDQHPTISSIFVVTVPPNDEAQALPLIEAASSHPSVDHIVFSSVDRGGDETSWSQPTEIPHFAAKHRIELRLRELFKENNKRWTILRPTGFMDSYNPGFFGQMMASLWAEGMPRDRKMQLISTHDIGVFAAKALLNPDAWVGKATALAGDELSFSELQEIFREVVGEELPQTYKVVAYPVLWMVKDASKSFEWFRNSGWKADIETLRAQEPGLQSFASWLKESSKWNCV</sequence>
<evidence type="ECO:0000313" key="4">
    <source>
        <dbReference type="EMBL" id="EXM16582.1"/>
    </source>
</evidence>
<dbReference type="SUPFAM" id="SSF51735">
    <property type="entry name" value="NAD(P)-binding Rossmann-fold domains"/>
    <property type="match status" value="1"/>
</dbReference>
<dbReference type="InterPro" id="IPR036291">
    <property type="entry name" value="NAD(P)-bd_dom_sf"/>
</dbReference>
<evidence type="ECO:0000256" key="2">
    <source>
        <dbReference type="ARBA" id="ARBA00022857"/>
    </source>
</evidence>
<reference evidence="4" key="2">
    <citation type="submission" date="2014-03" db="EMBL/GenBank/DDBJ databases">
        <title>The Genome Annotation of Fusarium oxysporum Cotton.</title>
        <authorList>
            <consortium name="The Broad Institute Genomics Platform"/>
            <person name="Ma L.-J."/>
            <person name="Corby-Kistler H."/>
            <person name="Broz K."/>
            <person name="Gale L.R."/>
            <person name="Jonkers W."/>
            <person name="O'Donnell K."/>
            <person name="Ploetz R."/>
            <person name="Steinberg C."/>
            <person name="Schwartz D.C."/>
            <person name="VanEtten H."/>
            <person name="Zhou S."/>
            <person name="Young S.K."/>
            <person name="Zeng Q."/>
            <person name="Gargeya S."/>
            <person name="Fitzgerald M."/>
            <person name="Abouelleil A."/>
            <person name="Alvarado L."/>
            <person name="Chapman S.B."/>
            <person name="Gainer-Dewar J."/>
            <person name="Goldberg J."/>
            <person name="Griggs A."/>
            <person name="Gujja S."/>
            <person name="Hansen M."/>
            <person name="Howarth C."/>
            <person name="Imamovic A."/>
            <person name="Ireland A."/>
            <person name="Larimer J."/>
            <person name="McCowan C."/>
            <person name="Murphy C."/>
            <person name="Pearson M."/>
            <person name="Poon T.W."/>
            <person name="Priest M."/>
            <person name="Roberts A."/>
            <person name="Saif S."/>
            <person name="Shea T."/>
            <person name="Sykes S."/>
            <person name="Wortman J."/>
            <person name="Nusbaum C."/>
            <person name="Birren B."/>
        </authorList>
    </citation>
    <scope>NUCLEOTIDE SEQUENCE</scope>
    <source>
        <strain evidence="4">25433</strain>
    </source>
</reference>
<dbReference type="InterPro" id="IPR051164">
    <property type="entry name" value="NmrA-like_oxidored"/>
</dbReference>
<dbReference type="EMBL" id="KK035220">
    <property type="protein sequence ID" value="EXM16582.1"/>
    <property type="molecule type" value="Genomic_DNA"/>
</dbReference>
<feature type="domain" description="NmrA-like" evidence="3">
    <location>
        <begin position="2"/>
        <end position="244"/>
    </location>
</feature>
<organism evidence="4">
    <name type="scientific">Fusarium oxysporum f. sp. vasinfectum 25433</name>
    <dbReference type="NCBI Taxonomy" id="1089449"/>
    <lineage>
        <taxon>Eukaryota</taxon>
        <taxon>Fungi</taxon>
        <taxon>Dikarya</taxon>
        <taxon>Ascomycota</taxon>
        <taxon>Pezizomycotina</taxon>
        <taxon>Sordariomycetes</taxon>
        <taxon>Hypocreomycetidae</taxon>
        <taxon>Hypocreales</taxon>
        <taxon>Nectriaceae</taxon>
        <taxon>Fusarium</taxon>
        <taxon>Fusarium oxysporum species complex</taxon>
    </lineage>
</organism>
<dbReference type="AlphaFoldDB" id="X0L691"/>
<dbReference type="GO" id="GO:0005634">
    <property type="term" value="C:nucleus"/>
    <property type="evidence" value="ECO:0007669"/>
    <property type="project" value="TreeGrafter"/>
</dbReference>
<reference evidence="4" key="1">
    <citation type="submission" date="2011-11" db="EMBL/GenBank/DDBJ databases">
        <title>The Genome Sequence of Fusarium oxysporum Cotton.</title>
        <authorList>
            <consortium name="The Broad Institute Genome Sequencing Platform"/>
            <person name="Ma L.-J."/>
            <person name="Gale L.R."/>
            <person name="Schwartz D.C."/>
            <person name="Zhou S."/>
            <person name="Corby-Kistler H."/>
            <person name="Young S.K."/>
            <person name="Zeng Q."/>
            <person name="Gargeya S."/>
            <person name="Fitzgerald M."/>
            <person name="Haas B."/>
            <person name="Abouelleil A."/>
            <person name="Alvarado L."/>
            <person name="Arachchi H.M."/>
            <person name="Berlin A."/>
            <person name="Brown A."/>
            <person name="Chapman S.B."/>
            <person name="Chen Z."/>
            <person name="Dunbar C."/>
            <person name="Freedman E."/>
            <person name="Gearin G."/>
            <person name="Goldberg J."/>
            <person name="Griggs A."/>
            <person name="Gujja S."/>
            <person name="Heiman D."/>
            <person name="Howarth C."/>
            <person name="Larson L."/>
            <person name="Lui A."/>
            <person name="MacDonald P.J.P."/>
            <person name="Montmayeur A."/>
            <person name="Murphy C."/>
            <person name="Neiman D."/>
            <person name="Pearson M."/>
            <person name="Priest M."/>
            <person name="Roberts A."/>
            <person name="Saif S."/>
            <person name="Shea T."/>
            <person name="Shenoy N."/>
            <person name="Sisk P."/>
            <person name="Stolte C."/>
            <person name="Sykes S."/>
            <person name="Wortman J."/>
            <person name="Nusbaum C."/>
            <person name="Birren B."/>
        </authorList>
    </citation>
    <scope>NUCLEOTIDE SEQUENCE [LARGE SCALE GENOMIC DNA]</scope>
    <source>
        <strain evidence="4">25433</strain>
    </source>
</reference>
<proteinExistence type="inferred from homology"/>
<accession>X0L691</accession>
<dbReference type="InterPro" id="IPR008030">
    <property type="entry name" value="NmrA-like"/>
</dbReference>
<dbReference type="PANTHER" id="PTHR42748:SF7">
    <property type="entry name" value="NMRA LIKE REDOX SENSOR 1-RELATED"/>
    <property type="match status" value="1"/>
</dbReference>
<keyword evidence="2" id="KW-0521">NADP</keyword>
<dbReference type="Gene3D" id="3.90.25.10">
    <property type="entry name" value="UDP-galactose 4-epimerase, domain 1"/>
    <property type="match status" value="1"/>
</dbReference>
<dbReference type="Proteomes" id="UP000030701">
    <property type="component" value="Unassembled WGS sequence"/>
</dbReference>
<evidence type="ECO:0000259" key="3">
    <source>
        <dbReference type="Pfam" id="PF05368"/>
    </source>
</evidence>
<dbReference type="Gene3D" id="3.40.50.720">
    <property type="entry name" value="NAD(P)-binding Rossmann-like Domain"/>
    <property type="match status" value="1"/>
</dbReference>
<dbReference type="Pfam" id="PF05368">
    <property type="entry name" value="NmrA"/>
    <property type="match status" value="1"/>
</dbReference>
<dbReference type="PANTHER" id="PTHR42748">
    <property type="entry name" value="NITROGEN METABOLITE REPRESSION PROTEIN NMRA FAMILY MEMBER"/>
    <property type="match status" value="1"/>
</dbReference>
<name>X0L691_FUSOX</name>
<protein>
    <recommendedName>
        <fullName evidence="3">NmrA-like domain-containing protein</fullName>
    </recommendedName>
</protein>
<dbReference type="HOGENOM" id="CLU_007383_8_4_1"/>
<gene>
    <name evidence="4" type="ORF">FOTG_15167</name>
</gene>
<evidence type="ECO:0000256" key="1">
    <source>
        <dbReference type="ARBA" id="ARBA00006328"/>
    </source>
</evidence>